<dbReference type="InterPro" id="IPR025293">
    <property type="entry name" value="YfiR/HmsC-like"/>
</dbReference>
<proteinExistence type="predicted"/>
<evidence type="ECO:0000313" key="1">
    <source>
        <dbReference type="EMBL" id="KJV06871.1"/>
    </source>
</evidence>
<dbReference type="EMBL" id="LAJX01000081">
    <property type="protein sequence ID" value="KJV06871.1"/>
    <property type="molecule type" value="Genomic_DNA"/>
</dbReference>
<gene>
    <name evidence="1" type="ORF">VZ94_08495</name>
</gene>
<dbReference type="Pfam" id="PF13689">
    <property type="entry name" value="DUF4154"/>
    <property type="match status" value="1"/>
</dbReference>
<evidence type="ECO:0000313" key="2">
    <source>
        <dbReference type="Proteomes" id="UP000033684"/>
    </source>
</evidence>
<sequence>MGKILARRLLKQLFCTIFFKFVDFPDSDNLTQYTLCTYQDDLGDSLLTLLDKQVSGKSLIVLRNQDVEQLKHCQIAYLGVSAATVAAQLKRFPVLTVGSAPNFC</sequence>
<organism evidence="1 2">
    <name type="scientific">Methylocucumis oryzae</name>
    <dbReference type="NCBI Taxonomy" id="1632867"/>
    <lineage>
        <taxon>Bacteria</taxon>
        <taxon>Pseudomonadati</taxon>
        <taxon>Pseudomonadota</taxon>
        <taxon>Gammaproteobacteria</taxon>
        <taxon>Methylococcales</taxon>
        <taxon>Methylococcaceae</taxon>
        <taxon>Methylocucumis</taxon>
    </lineage>
</organism>
<reference evidence="1 2" key="2">
    <citation type="journal article" date="2016" name="Microb. Ecol.">
        <title>Genome Characteristics of a Novel Type I Methanotroph (Sn10-6) Isolated from a Flooded Indian Rice Field.</title>
        <authorList>
            <person name="Rahalkar M.C."/>
            <person name="Pandit P.S."/>
            <person name="Dhakephalkar P.K."/>
            <person name="Pore S."/>
            <person name="Arora P."/>
            <person name="Kapse N."/>
        </authorList>
    </citation>
    <scope>NUCLEOTIDE SEQUENCE [LARGE SCALE GENOMIC DNA]</scope>
    <source>
        <strain evidence="1 2">Sn10-6</strain>
    </source>
</reference>
<name>A0A0F3IJJ0_9GAMM</name>
<dbReference type="AlphaFoldDB" id="A0A0F3IJJ0"/>
<dbReference type="RefSeq" id="WP_045778900.1">
    <property type="nucleotide sequence ID" value="NZ_LAJX01000081.1"/>
</dbReference>
<dbReference type="Proteomes" id="UP000033684">
    <property type="component" value="Unassembled WGS sequence"/>
</dbReference>
<protein>
    <submittedName>
        <fullName evidence="1">Uncharacterized protein</fullName>
    </submittedName>
</protein>
<comment type="caution">
    <text evidence="1">The sequence shown here is derived from an EMBL/GenBank/DDBJ whole genome shotgun (WGS) entry which is preliminary data.</text>
</comment>
<keyword evidence="2" id="KW-1185">Reference proteome</keyword>
<accession>A0A0F3IJJ0</accession>
<reference evidence="2" key="1">
    <citation type="submission" date="2015-03" db="EMBL/GenBank/DDBJ databases">
        <title>Draft genome sequence of a novel methanotroph (Sn10-6) isolated from flooded ricefield rhizosphere in India.</title>
        <authorList>
            <person name="Pandit P.S."/>
            <person name="Pore S.D."/>
            <person name="Arora P."/>
            <person name="Kapse N.G."/>
            <person name="Dhakephalkar P.K."/>
            <person name="Rahalkar M.C."/>
        </authorList>
    </citation>
    <scope>NUCLEOTIDE SEQUENCE [LARGE SCALE GENOMIC DNA]</scope>
    <source>
        <strain evidence="2">Sn10-6</strain>
    </source>
</reference>